<dbReference type="InterPro" id="IPR050951">
    <property type="entry name" value="Retrovirus_Pol_polyprotein"/>
</dbReference>
<protein>
    <submittedName>
        <fullName evidence="3">Unnamed protein product</fullName>
    </submittedName>
</protein>
<dbReference type="GO" id="GO:0003676">
    <property type="term" value="F:nucleic acid binding"/>
    <property type="evidence" value="ECO:0007669"/>
    <property type="project" value="InterPro"/>
</dbReference>
<proteinExistence type="predicted"/>
<feature type="domain" description="Integrase catalytic" evidence="2">
    <location>
        <begin position="18"/>
        <end position="192"/>
    </location>
</feature>
<sequence length="694" mass="78125">MKEAVHNWVSACQDCGSRKARPKAVVPPLRSVKTGDVCDRWAIDVAGPLPETIHGNRYVIAAVEYTTRYAVAEAVPEHTAKAIAKFLMNRVVLVYGPMREIMMDGAREFGSKVTTELLALMQVKQATPVPYRPNLLGLVERFHRTWKDIVSLYVDEEQTDWDDFVPSALYAYNSSTHATHGFQPNELMMGRKLRTPAKLLRRSRLTYPNGTLAEYHEVLIRDLKTARDLAAVALQKEQARQAIYYNRRNERHRVDFHEGQLVWVYRPARGPGITKFGHRWRGPALIVEAAGYDNFKVKMLESEHELVVHCSFLLPFYYPMNLLDQMAKDIALDLREEAIAAADIEEDDSPNAEQEGLEPLSEEQASSEPQIIENAPPGADTGTSGEAPAIAPDDDRSEREAHEDDGRSPLRTTAMESTAVSTTRAAGKRRKQATPRKVPDPRATAPLRVGQRKRARTVEHMSSGVQQHGIDNIASRTRARIRQEPYAEVAPADDHRSESPVPALARRGALEERIDPDTVPSARNMTTVEDEAISTEGAMPATDANQQHVPDEEDEVRVYVFAAPGRRGVDSLVSRQPRLTRLQPREKVVEVRRRRYRTRTGRYALEFEIQRVNQEGERRVPETMWVNQTIMSSYGELGGSAPTTVKVRTTTDQNTRPSSRTNRGRFVLGEESNKSMTYWGSIATTADSRTMNQE</sequence>
<dbReference type="PANTHER" id="PTHR37984:SF15">
    <property type="entry name" value="INTEGRASE CATALYTIC DOMAIN-CONTAINING PROTEIN"/>
    <property type="match status" value="1"/>
</dbReference>
<dbReference type="OrthoDB" id="6768464at2759"/>
<dbReference type="SUPFAM" id="SSF53098">
    <property type="entry name" value="Ribonuclease H-like"/>
    <property type="match status" value="1"/>
</dbReference>
<evidence type="ECO:0000259" key="2">
    <source>
        <dbReference type="PROSITE" id="PS50994"/>
    </source>
</evidence>
<feature type="compositionally biased region" description="Polar residues" evidence="1">
    <location>
        <begin position="410"/>
        <end position="424"/>
    </location>
</feature>
<keyword evidence="4" id="KW-1185">Reference proteome</keyword>
<evidence type="ECO:0000313" key="3">
    <source>
        <dbReference type="EMBL" id="GMF50426.1"/>
    </source>
</evidence>
<dbReference type="InterPro" id="IPR012337">
    <property type="entry name" value="RNaseH-like_sf"/>
</dbReference>
<dbReference type="PANTHER" id="PTHR37984">
    <property type="entry name" value="PROTEIN CBG26694"/>
    <property type="match status" value="1"/>
</dbReference>
<dbReference type="Proteomes" id="UP001165121">
    <property type="component" value="Unassembled WGS sequence"/>
</dbReference>
<evidence type="ECO:0000256" key="1">
    <source>
        <dbReference type="SAM" id="MobiDB-lite"/>
    </source>
</evidence>
<dbReference type="Gene3D" id="3.30.420.10">
    <property type="entry name" value="Ribonuclease H-like superfamily/Ribonuclease H"/>
    <property type="match status" value="1"/>
</dbReference>
<gene>
    <name evidence="3" type="ORF">Pfra01_002013100</name>
</gene>
<feature type="region of interest" description="Disordered" evidence="1">
    <location>
        <begin position="342"/>
        <end position="464"/>
    </location>
</feature>
<dbReference type="InterPro" id="IPR036397">
    <property type="entry name" value="RNaseH_sf"/>
</dbReference>
<organism evidence="3 4">
    <name type="scientific">Phytophthora fragariaefolia</name>
    <dbReference type="NCBI Taxonomy" id="1490495"/>
    <lineage>
        <taxon>Eukaryota</taxon>
        <taxon>Sar</taxon>
        <taxon>Stramenopiles</taxon>
        <taxon>Oomycota</taxon>
        <taxon>Peronosporomycetes</taxon>
        <taxon>Peronosporales</taxon>
        <taxon>Peronosporaceae</taxon>
        <taxon>Phytophthora</taxon>
    </lineage>
</organism>
<dbReference type="GO" id="GO:0015074">
    <property type="term" value="P:DNA integration"/>
    <property type="evidence" value="ECO:0007669"/>
    <property type="project" value="InterPro"/>
</dbReference>
<evidence type="ECO:0000313" key="4">
    <source>
        <dbReference type="Proteomes" id="UP001165121"/>
    </source>
</evidence>
<dbReference type="InterPro" id="IPR001584">
    <property type="entry name" value="Integrase_cat-core"/>
</dbReference>
<dbReference type="EMBL" id="BSXT01002693">
    <property type="protein sequence ID" value="GMF50426.1"/>
    <property type="molecule type" value="Genomic_DNA"/>
</dbReference>
<dbReference type="AlphaFoldDB" id="A0A9W6XYS1"/>
<name>A0A9W6XYS1_9STRA</name>
<comment type="caution">
    <text evidence="3">The sequence shown here is derived from an EMBL/GenBank/DDBJ whole genome shotgun (WGS) entry which is preliminary data.</text>
</comment>
<reference evidence="3" key="1">
    <citation type="submission" date="2023-04" db="EMBL/GenBank/DDBJ databases">
        <title>Phytophthora fragariaefolia NBRC 109709.</title>
        <authorList>
            <person name="Ichikawa N."/>
            <person name="Sato H."/>
            <person name="Tonouchi N."/>
        </authorList>
    </citation>
    <scope>NUCLEOTIDE SEQUENCE</scope>
    <source>
        <strain evidence="3">NBRC 109709</strain>
    </source>
</reference>
<feature type="compositionally biased region" description="Basic and acidic residues" evidence="1">
    <location>
        <begin position="393"/>
        <end position="408"/>
    </location>
</feature>
<accession>A0A9W6XYS1</accession>
<dbReference type="PROSITE" id="PS50994">
    <property type="entry name" value="INTEGRASE"/>
    <property type="match status" value="1"/>
</dbReference>